<keyword evidence="5 8" id="KW-0808">Transferase</keyword>
<keyword evidence="4 8" id="KW-0028">Amino-acid biosynthesis</keyword>
<dbReference type="HAMAP" id="MF_01107">
    <property type="entry name" value="ArgD_aminotrans_3"/>
    <property type="match status" value="1"/>
</dbReference>
<evidence type="ECO:0000256" key="5">
    <source>
        <dbReference type="ARBA" id="ARBA00022679"/>
    </source>
</evidence>
<dbReference type="PANTHER" id="PTHR11986:SF79">
    <property type="entry name" value="ACETYLORNITHINE AMINOTRANSFERASE, MITOCHONDRIAL"/>
    <property type="match status" value="1"/>
</dbReference>
<evidence type="ECO:0000256" key="3">
    <source>
        <dbReference type="ARBA" id="ARBA00022576"/>
    </source>
</evidence>
<proteinExistence type="inferred from homology"/>
<dbReference type="InterPro" id="IPR015421">
    <property type="entry name" value="PyrdxlP-dep_Trfase_major"/>
</dbReference>
<dbReference type="InterPro" id="IPR049704">
    <property type="entry name" value="Aminotrans_3_PPA_site"/>
</dbReference>
<dbReference type="Proteomes" id="UP001056819">
    <property type="component" value="Chromosome"/>
</dbReference>
<dbReference type="PIRSF" id="PIRSF000521">
    <property type="entry name" value="Transaminase_4ab_Lys_Orn"/>
    <property type="match status" value="1"/>
</dbReference>
<feature type="binding site" evidence="8">
    <location>
        <position position="138"/>
    </location>
    <ligand>
        <name>pyridoxal 5'-phosphate</name>
        <dbReference type="ChEBI" id="CHEBI:597326"/>
    </ligand>
</feature>
<dbReference type="PROSITE" id="PS00600">
    <property type="entry name" value="AA_TRANSFER_CLASS_3"/>
    <property type="match status" value="1"/>
</dbReference>
<comment type="cofactor">
    <cofactor evidence="8">
        <name>pyridoxal 5'-phosphate</name>
        <dbReference type="ChEBI" id="CHEBI:597326"/>
    </cofactor>
    <text evidence="8">Binds 1 pyridoxal phosphate per subunit.</text>
</comment>
<protein>
    <recommendedName>
        <fullName evidence="8">Acetylornithine aminotransferase</fullName>
        <shortName evidence="8">ACOAT</shortName>
        <ecNumber evidence="8">2.6.1.11</ecNumber>
    </recommendedName>
</protein>
<dbReference type="InterPro" id="IPR050103">
    <property type="entry name" value="Class-III_PLP-dep_AT"/>
</dbReference>
<evidence type="ECO:0000256" key="8">
    <source>
        <dbReference type="HAMAP-Rule" id="MF_01107"/>
    </source>
</evidence>
<feature type="binding site" evidence="8">
    <location>
        <position position="141"/>
    </location>
    <ligand>
        <name>N(2)-acetyl-L-ornithine</name>
        <dbReference type="ChEBI" id="CHEBI:57805"/>
    </ligand>
</feature>
<name>A0AAE9HS04_9NEIS</name>
<sequence length="395" mass="42549">MAKNVIPNLDYTYTAQTYARFPTALVRGEGVYAWDEQGRRYLDFTSGIGVNSLGWCDGEWQAAVAAQAAQLQHVSNLYYSRPAAELAQTLVEKSGLASVFFGNSGAEANECAIKTARKYSRDRHGANRHTVLTLNQSFHGRTLTALSATAQPHFHQHFFPFTEGFDFLPANDLNALQQRLAQGGVCALMLEIVQGEGGLNSLDGTYLQEAQKLCREHDVLLMIDEVQTGIGRTGKMFAFQHFDLLPDIVTLAKGLGGGLPIGAAVFGERCRDTLGKGDHGSTFGGNPVCCAGANVVMARLDETFLAEVRAKGEALREMLAGLPNVRAVSGMGLMLGAELAEGIAAADVVEQARQRGLLLLTAKHKLRFLPPLIISQAQLGEGVEILREVLAGFSV</sequence>
<dbReference type="PANTHER" id="PTHR11986">
    <property type="entry name" value="AMINOTRANSFERASE CLASS III"/>
    <property type="match status" value="1"/>
</dbReference>
<feature type="modified residue" description="N6-(pyridoxal phosphate)lysine" evidence="8">
    <location>
        <position position="253"/>
    </location>
</feature>
<dbReference type="EC" id="2.6.1.11" evidence="8"/>
<dbReference type="AlphaFoldDB" id="A0AAE9HS04"/>
<dbReference type="Gene3D" id="3.90.1150.10">
    <property type="entry name" value="Aspartate Aminotransferase, domain 1"/>
    <property type="match status" value="1"/>
</dbReference>
<organism evidence="9 10">
    <name type="scientific">Conchiformibius steedae DSM 2580</name>
    <dbReference type="NCBI Taxonomy" id="1121352"/>
    <lineage>
        <taxon>Bacteria</taxon>
        <taxon>Pseudomonadati</taxon>
        <taxon>Pseudomonadota</taxon>
        <taxon>Betaproteobacteria</taxon>
        <taxon>Neisseriales</taxon>
        <taxon>Neisseriaceae</taxon>
        <taxon>Conchiformibius</taxon>
    </lineage>
</organism>
<comment type="pathway">
    <text evidence="8">Amino-acid biosynthesis; L-arginine biosynthesis; N(2)-acetyl-L-ornithine from L-glutamate: step 4/4.</text>
</comment>
<gene>
    <name evidence="8" type="primary">argD</name>
    <name evidence="9" type="ORF">LNQ82_07375</name>
</gene>
<comment type="subcellular location">
    <subcellularLocation>
        <location evidence="8">Cytoplasm</location>
    </subcellularLocation>
</comment>
<dbReference type="InterPro" id="IPR005814">
    <property type="entry name" value="Aminotrans_3"/>
</dbReference>
<evidence type="ECO:0000313" key="9">
    <source>
        <dbReference type="EMBL" id="URD67017.1"/>
    </source>
</evidence>
<comment type="catalytic activity">
    <reaction evidence="7">
        <text>L-2,4-diaminobutanoate + 2-oxoglutarate = L-aspartate 4-semialdehyde + L-glutamate</text>
        <dbReference type="Rhea" id="RHEA:11160"/>
        <dbReference type="ChEBI" id="CHEBI:16810"/>
        <dbReference type="ChEBI" id="CHEBI:29985"/>
        <dbReference type="ChEBI" id="CHEBI:58761"/>
        <dbReference type="ChEBI" id="CHEBI:537519"/>
        <dbReference type="EC" id="2.6.1.76"/>
    </reaction>
</comment>
<evidence type="ECO:0000256" key="6">
    <source>
        <dbReference type="ARBA" id="ARBA00022898"/>
    </source>
</evidence>
<dbReference type="CDD" id="cd00610">
    <property type="entry name" value="OAT_like"/>
    <property type="match status" value="1"/>
</dbReference>
<dbReference type="InterPro" id="IPR004636">
    <property type="entry name" value="AcOrn/SuccOrn_fam"/>
</dbReference>
<dbReference type="GO" id="GO:0042802">
    <property type="term" value="F:identical protein binding"/>
    <property type="evidence" value="ECO:0007669"/>
    <property type="project" value="TreeGrafter"/>
</dbReference>
<comment type="pathway">
    <text evidence="1">Amine and polyamine biosynthesis; ectoine biosynthesis; L-ectoine from L-aspartate 4-semialdehyde: step 1/3.</text>
</comment>
<dbReference type="Gene3D" id="3.40.640.10">
    <property type="entry name" value="Type I PLP-dependent aspartate aminotransferase-like (Major domain)"/>
    <property type="match status" value="1"/>
</dbReference>
<dbReference type="Pfam" id="PF00202">
    <property type="entry name" value="Aminotran_3"/>
    <property type="match status" value="1"/>
</dbReference>
<comment type="catalytic activity">
    <reaction evidence="8">
        <text>N(2)-acetyl-L-ornithine + 2-oxoglutarate = N-acetyl-L-glutamate 5-semialdehyde + L-glutamate</text>
        <dbReference type="Rhea" id="RHEA:18049"/>
        <dbReference type="ChEBI" id="CHEBI:16810"/>
        <dbReference type="ChEBI" id="CHEBI:29123"/>
        <dbReference type="ChEBI" id="CHEBI:29985"/>
        <dbReference type="ChEBI" id="CHEBI:57805"/>
        <dbReference type="EC" id="2.6.1.11"/>
    </reaction>
</comment>
<dbReference type="SUPFAM" id="SSF53383">
    <property type="entry name" value="PLP-dependent transferases"/>
    <property type="match status" value="1"/>
</dbReference>
<dbReference type="InterPro" id="IPR015422">
    <property type="entry name" value="PyrdxlP-dep_Trfase_small"/>
</dbReference>
<feature type="binding site" evidence="8">
    <location>
        <begin position="105"/>
        <end position="106"/>
    </location>
    <ligand>
        <name>pyridoxal 5'-phosphate</name>
        <dbReference type="ChEBI" id="CHEBI:597326"/>
    </ligand>
</feature>
<keyword evidence="2 8" id="KW-0055">Arginine biosynthesis</keyword>
<evidence type="ECO:0000256" key="7">
    <source>
        <dbReference type="ARBA" id="ARBA00049111"/>
    </source>
</evidence>
<comment type="similarity">
    <text evidence="8">Belongs to the class-III pyridoxal-phosphate-dependent aminotransferase family. ArgD subfamily.</text>
</comment>
<keyword evidence="6 8" id="KW-0663">Pyridoxal phosphate</keyword>
<keyword evidence="8" id="KW-0963">Cytoplasm</keyword>
<feature type="binding site" evidence="8">
    <location>
        <begin position="224"/>
        <end position="227"/>
    </location>
    <ligand>
        <name>pyridoxal 5'-phosphate</name>
        <dbReference type="ChEBI" id="CHEBI:597326"/>
    </ligand>
</feature>
<evidence type="ECO:0000256" key="4">
    <source>
        <dbReference type="ARBA" id="ARBA00022605"/>
    </source>
</evidence>
<comment type="subunit">
    <text evidence="8">Homodimer.</text>
</comment>
<feature type="binding site" evidence="8">
    <location>
        <position position="281"/>
    </location>
    <ligand>
        <name>N(2)-acetyl-L-ornithine</name>
        <dbReference type="ChEBI" id="CHEBI:57805"/>
    </ligand>
</feature>
<dbReference type="EMBL" id="CP097501">
    <property type="protein sequence ID" value="URD67017.1"/>
    <property type="molecule type" value="Genomic_DNA"/>
</dbReference>
<dbReference type="NCBIfam" id="NF002325">
    <property type="entry name" value="PRK01278.1"/>
    <property type="match status" value="1"/>
</dbReference>
<evidence type="ECO:0000313" key="10">
    <source>
        <dbReference type="Proteomes" id="UP001056819"/>
    </source>
</evidence>
<evidence type="ECO:0000256" key="2">
    <source>
        <dbReference type="ARBA" id="ARBA00022571"/>
    </source>
</evidence>
<dbReference type="InterPro" id="IPR015424">
    <property type="entry name" value="PyrdxlP-dep_Trfase"/>
</dbReference>
<accession>A0AAE9HS04</accession>
<dbReference type="RefSeq" id="WP_027022480.1">
    <property type="nucleotide sequence ID" value="NZ_CP097501.1"/>
</dbReference>
<dbReference type="FunFam" id="3.40.640.10:FF:000004">
    <property type="entry name" value="Acetylornithine aminotransferase"/>
    <property type="match status" value="1"/>
</dbReference>
<feature type="binding site" evidence="8">
    <location>
        <position position="282"/>
    </location>
    <ligand>
        <name>pyridoxal 5'-phosphate</name>
        <dbReference type="ChEBI" id="CHEBI:597326"/>
    </ligand>
</feature>
<dbReference type="GO" id="GO:0005737">
    <property type="term" value="C:cytoplasm"/>
    <property type="evidence" value="ECO:0007669"/>
    <property type="project" value="UniProtKB-SubCell"/>
</dbReference>
<dbReference type="GO" id="GO:0003992">
    <property type="term" value="F:N2-acetyl-L-ornithine:2-oxoglutarate 5-aminotransferase activity"/>
    <property type="evidence" value="ECO:0007669"/>
    <property type="project" value="UniProtKB-UniRule"/>
</dbReference>
<dbReference type="GO" id="GO:0006526">
    <property type="term" value="P:L-arginine biosynthetic process"/>
    <property type="evidence" value="ECO:0007669"/>
    <property type="project" value="UniProtKB-UniRule"/>
</dbReference>
<keyword evidence="3 8" id="KW-0032">Aminotransferase</keyword>
<dbReference type="GO" id="GO:0045303">
    <property type="term" value="F:diaminobutyrate-2-oxoglutarate transaminase activity"/>
    <property type="evidence" value="ECO:0007669"/>
    <property type="project" value="UniProtKB-EC"/>
</dbReference>
<evidence type="ECO:0000256" key="1">
    <source>
        <dbReference type="ARBA" id="ARBA00004946"/>
    </source>
</evidence>
<comment type="miscellaneous">
    <text evidence="8">May also have succinyldiaminopimelate aminotransferase activity, thus carrying out the corresponding step in lysine biosynthesis.</text>
</comment>
<dbReference type="NCBIfam" id="TIGR00707">
    <property type="entry name" value="argD"/>
    <property type="match status" value="1"/>
</dbReference>
<reference evidence="9" key="1">
    <citation type="submission" date="2022-05" db="EMBL/GenBank/DDBJ databases">
        <title>Alysiella filiformis genome sequencing.</title>
        <authorList>
            <person name="Viehboeck T."/>
        </authorList>
    </citation>
    <scope>NUCLEOTIDE SEQUENCE</scope>
    <source>
        <strain evidence="9">DSM 2580</strain>
    </source>
</reference>
<dbReference type="GO" id="GO:0030170">
    <property type="term" value="F:pyridoxal phosphate binding"/>
    <property type="evidence" value="ECO:0007669"/>
    <property type="project" value="InterPro"/>
</dbReference>